<dbReference type="OrthoDB" id="2194927at2"/>
<dbReference type="RefSeq" id="WP_005881153.1">
    <property type="nucleotide sequence ID" value="NZ_CABGIQ010000060.1"/>
</dbReference>
<dbReference type="Proteomes" id="UP000252797">
    <property type="component" value="Unassembled WGS sequence"/>
</dbReference>
<feature type="transmembrane region" description="Helical" evidence="1">
    <location>
        <begin position="6"/>
        <end position="23"/>
    </location>
</feature>
<feature type="transmembrane region" description="Helical" evidence="1">
    <location>
        <begin position="30"/>
        <end position="49"/>
    </location>
</feature>
<evidence type="ECO:0000313" key="2">
    <source>
        <dbReference type="EMBL" id="PEH46042.1"/>
    </source>
</evidence>
<dbReference type="EMBL" id="LEPB01000007">
    <property type="protein sequence ID" value="RCA09668.1"/>
    <property type="molecule type" value="Genomic_DNA"/>
</dbReference>
<keyword evidence="1" id="KW-0812">Transmembrane</keyword>
<protein>
    <submittedName>
        <fullName evidence="3">Uncharacterized protein</fullName>
    </submittedName>
</protein>
<evidence type="ECO:0000313" key="4">
    <source>
        <dbReference type="Proteomes" id="UP000220669"/>
    </source>
</evidence>
<gene>
    <name evidence="2" type="ORF">CRM96_14080</name>
    <name evidence="3" type="ORF">EA71_02985</name>
</gene>
<evidence type="ECO:0000256" key="1">
    <source>
        <dbReference type="SAM" id="Phobius"/>
    </source>
</evidence>
<comment type="caution">
    <text evidence="3">The sequence shown here is derived from an EMBL/GenBank/DDBJ whole genome shotgun (WGS) entry which is preliminary data.</text>
</comment>
<dbReference type="KEGG" id="edu:LIU_01485"/>
<dbReference type="AlphaFoldDB" id="A0A367CB10"/>
<reference evidence="3 5" key="1">
    <citation type="submission" date="2015-06" db="EMBL/GenBank/DDBJ databases">
        <title>The Genome Sequence of Enterococcus durans 4EA1.</title>
        <authorList>
            <consortium name="The Broad Institute Genomics Platform"/>
            <consortium name="The Broad Institute Genome Sequencing Center for Infectious Disease"/>
            <person name="Earl A.M."/>
            <person name="Van Tyne D."/>
            <person name="Lebreton F."/>
            <person name="Saavedra J.T."/>
            <person name="Gilmore M.S."/>
            <person name="Manson Mcguire A."/>
            <person name="Clock S."/>
            <person name="Crupain M."/>
            <person name="Rangan U."/>
            <person name="Young S."/>
            <person name="Abouelleil A."/>
            <person name="Cao P."/>
            <person name="Chapman S.B."/>
            <person name="Griggs A."/>
            <person name="Priest M."/>
            <person name="Shea T."/>
            <person name="Wortman J."/>
            <person name="Nusbaum C."/>
            <person name="Birren B."/>
        </authorList>
    </citation>
    <scope>NUCLEOTIDE SEQUENCE [LARGE SCALE GENOMIC DNA]</scope>
    <source>
        <strain evidence="3 5">4EA1</strain>
    </source>
</reference>
<reference evidence="2 4" key="2">
    <citation type="submission" date="2017-09" db="EMBL/GenBank/DDBJ databases">
        <title>FDA dAtabase for Regulatory Grade micrObial Sequences (FDA-ARGOS): Supporting development and validation of Infectious Disease Dx tests.</title>
        <authorList>
            <person name="Minogue T."/>
            <person name="Wolcott M."/>
            <person name="Wasieloski L."/>
            <person name="Aguilar W."/>
            <person name="Moore D."/>
            <person name="Tallon L.J."/>
            <person name="Sadzewicz L."/>
            <person name="Ott S."/>
            <person name="Zhao X."/>
            <person name="Nagaraj S."/>
            <person name="Vavikolanu K."/>
            <person name="Aluvathingal J."/>
            <person name="Nadendla S."/>
            <person name="Sichtig H."/>
        </authorList>
    </citation>
    <scope>NUCLEOTIDE SEQUENCE [LARGE SCALE GENOMIC DNA]</scope>
    <source>
        <strain evidence="2 4">FDAARGOS_396</strain>
    </source>
</reference>
<evidence type="ECO:0000313" key="3">
    <source>
        <dbReference type="EMBL" id="RCA09668.1"/>
    </source>
</evidence>
<organism evidence="3 5">
    <name type="scientific">Enterococcus durans</name>
    <dbReference type="NCBI Taxonomy" id="53345"/>
    <lineage>
        <taxon>Bacteria</taxon>
        <taxon>Bacillati</taxon>
        <taxon>Bacillota</taxon>
        <taxon>Bacilli</taxon>
        <taxon>Lactobacillales</taxon>
        <taxon>Enterococcaceae</taxon>
        <taxon>Enterococcus</taxon>
    </lineage>
</organism>
<sequence>MNNILELLLIVFVIAFQTLSGYLGKKYLGAILPVIFSGLVVYIVISGHWDLSFKNILMPFVGLIALICMYEGGKESKKKKLAKELEKMKAKDILKR</sequence>
<dbReference type="EMBL" id="PDEB01000004">
    <property type="protein sequence ID" value="PEH46042.1"/>
    <property type="molecule type" value="Genomic_DNA"/>
</dbReference>
<keyword evidence="1" id="KW-1133">Transmembrane helix</keyword>
<keyword evidence="1" id="KW-0472">Membrane</keyword>
<feature type="transmembrane region" description="Helical" evidence="1">
    <location>
        <begin position="55"/>
        <end position="73"/>
    </location>
</feature>
<accession>A0A367CB10</accession>
<dbReference type="STRING" id="53345.LIU_01485"/>
<evidence type="ECO:0000313" key="5">
    <source>
        <dbReference type="Proteomes" id="UP000252797"/>
    </source>
</evidence>
<name>A0A367CB10_9ENTE</name>
<dbReference type="Proteomes" id="UP000220669">
    <property type="component" value="Unassembled WGS sequence"/>
</dbReference>
<proteinExistence type="predicted"/>